<accession>A0A8H2DIG8</accession>
<sequence>MVRTQFLGHERHGYGLLADSERIDIFVVPTPTMTNSFVNIRRRTQPSSNFDMKRSRAGEVQSQKPSPSDSCSSSHQSMLPHRPNDHFESEIILKAPSKRRFYSEIISTLTKLLTIFSKIMTREVQVVEK</sequence>
<feature type="compositionally biased region" description="Low complexity" evidence="1">
    <location>
        <begin position="61"/>
        <end position="77"/>
    </location>
</feature>
<evidence type="ECO:0000256" key="1">
    <source>
        <dbReference type="SAM" id="MobiDB-lite"/>
    </source>
</evidence>
<organism evidence="2 3">
    <name type="scientific">Orbilia oligospora</name>
    <name type="common">Nematode-trapping fungus</name>
    <name type="synonym">Arthrobotrys oligospora</name>
    <dbReference type="NCBI Taxonomy" id="2813651"/>
    <lineage>
        <taxon>Eukaryota</taxon>
        <taxon>Fungi</taxon>
        <taxon>Dikarya</taxon>
        <taxon>Ascomycota</taxon>
        <taxon>Pezizomycotina</taxon>
        <taxon>Orbiliomycetes</taxon>
        <taxon>Orbiliales</taxon>
        <taxon>Orbiliaceae</taxon>
        <taxon>Orbilia</taxon>
    </lineage>
</organism>
<proteinExistence type="predicted"/>
<protein>
    <submittedName>
        <fullName evidence="2">Uncharacterized protein</fullName>
    </submittedName>
</protein>
<evidence type="ECO:0000313" key="3">
    <source>
        <dbReference type="Proteomes" id="UP000297595"/>
    </source>
</evidence>
<comment type="caution">
    <text evidence="2">The sequence shown here is derived from an EMBL/GenBank/DDBJ whole genome shotgun (WGS) entry which is preliminary data.</text>
</comment>
<name>A0A8H2DIG8_ORBOL</name>
<dbReference type="AlphaFoldDB" id="A0A8H2DIG8"/>
<dbReference type="Proteomes" id="UP000297595">
    <property type="component" value="Unassembled WGS sequence"/>
</dbReference>
<feature type="region of interest" description="Disordered" evidence="1">
    <location>
        <begin position="40"/>
        <end position="86"/>
    </location>
</feature>
<reference evidence="2 3" key="1">
    <citation type="submission" date="2019-03" db="EMBL/GenBank/DDBJ databases">
        <title>Nematode-trapping fungi genome.</title>
        <authorList>
            <person name="Vidal-Diez De Ulzurrun G."/>
        </authorList>
    </citation>
    <scope>NUCLEOTIDE SEQUENCE [LARGE SCALE GENOMIC DNA]</scope>
    <source>
        <strain evidence="2 3">TWF154</strain>
    </source>
</reference>
<evidence type="ECO:0000313" key="2">
    <source>
        <dbReference type="EMBL" id="TGJ62375.1"/>
    </source>
</evidence>
<gene>
    <name evidence="2" type="ORF">EYR41_002354</name>
</gene>
<dbReference type="EMBL" id="SOZJ01000010">
    <property type="protein sequence ID" value="TGJ62375.1"/>
    <property type="molecule type" value="Genomic_DNA"/>
</dbReference>